<accession>A0ABS7Z3P1</accession>
<organism evidence="1 2">
    <name type="scientific">Sphingobacterium bovistauri</name>
    <dbReference type="NCBI Taxonomy" id="2781959"/>
    <lineage>
        <taxon>Bacteria</taxon>
        <taxon>Pseudomonadati</taxon>
        <taxon>Bacteroidota</taxon>
        <taxon>Sphingobacteriia</taxon>
        <taxon>Sphingobacteriales</taxon>
        <taxon>Sphingobacteriaceae</taxon>
        <taxon>Sphingobacterium</taxon>
    </lineage>
</organism>
<evidence type="ECO:0000313" key="2">
    <source>
        <dbReference type="Proteomes" id="UP001165302"/>
    </source>
</evidence>
<evidence type="ECO:0000313" key="1">
    <source>
        <dbReference type="EMBL" id="MCA5004800.1"/>
    </source>
</evidence>
<sequence length="55" mass="6307">MIDLKLIISDAILCIPTRNAVAHNHPFCLLNLSSADRLLTNKIIEQENYKYPQIK</sequence>
<dbReference type="Proteomes" id="UP001165302">
    <property type="component" value="Unassembled WGS sequence"/>
</dbReference>
<protein>
    <submittedName>
        <fullName evidence="1">Uncharacterized protein</fullName>
    </submittedName>
</protein>
<proteinExistence type="predicted"/>
<dbReference type="EMBL" id="JADEYP010000009">
    <property type="protein sequence ID" value="MCA5004800.1"/>
    <property type="molecule type" value="Genomic_DNA"/>
</dbReference>
<name>A0ABS7Z3P1_9SPHI</name>
<comment type="caution">
    <text evidence="1">The sequence shown here is derived from an EMBL/GenBank/DDBJ whole genome shotgun (WGS) entry which is preliminary data.</text>
</comment>
<gene>
    <name evidence="1" type="ORF">IPZ78_06490</name>
</gene>
<keyword evidence="2" id="KW-1185">Reference proteome</keyword>
<reference evidence="1" key="1">
    <citation type="submission" date="2020-10" db="EMBL/GenBank/DDBJ databases">
        <authorList>
            <person name="Lu T."/>
            <person name="Wang Q."/>
            <person name="Han X."/>
        </authorList>
    </citation>
    <scope>NUCLEOTIDE SEQUENCE</scope>
    <source>
        <strain evidence="1">WQ 366</strain>
    </source>
</reference>